<name>A0A6I9W5I7_9HYME</name>
<dbReference type="AlphaFoldDB" id="A0A6I9W5I7"/>
<sequence length="351" mass="40634">MSKKSYCNQYKLNQILEQVEVLSDVVDELRTELNHLKKISFNVNHKNICFESIKENKDYISASLLQKVCKSSNHCTKKRDQGPIATKFSVMYGLKYFKNKIIKNIENIRKIQQSSKNTKNKCMTLSQQHQETCFLQEKEIQASLNISKNIIKYINNERSSNSIDTSFRSDISTQTETVVCSQESNERKLDTCNRLANRDVMIDSVQNNPLSSINNDRSMIYLNRFAELSKNRVKQMFLKNKIKKCRKCSCMERCPYALNKLPCNRYKCSTPKQKVNDEINGLMLECINFKEKNNFPKFIRINTVQNGKCATNSSPLEVGLNKSSISSLSLDLKFNTCSNYCDSKRLSKFIK</sequence>
<accession>A0A6I9W5I7</accession>
<dbReference type="RefSeq" id="XP_011636773.1">
    <property type="nucleotide sequence ID" value="XM_011638471.2"/>
</dbReference>
<gene>
    <name evidence="3" type="primary">LOC105426993</name>
</gene>
<keyword evidence="2" id="KW-1185">Reference proteome</keyword>
<evidence type="ECO:0000313" key="2">
    <source>
        <dbReference type="Proteomes" id="UP000504615"/>
    </source>
</evidence>
<dbReference type="Proteomes" id="UP000504615">
    <property type="component" value="Unplaced"/>
</dbReference>
<reference evidence="3" key="1">
    <citation type="submission" date="2025-08" db="UniProtKB">
        <authorList>
            <consortium name="RefSeq"/>
        </authorList>
    </citation>
    <scope>IDENTIFICATION</scope>
</reference>
<dbReference type="KEGG" id="pbar:105426993"/>
<dbReference type="OrthoDB" id="7554717at2759"/>
<organism evidence="2 3">
    <name type="scientific">Pogonomyrmex barbatus</name>
    <name type="common">red harvester ant</name>
    <dbReference type="NCBI Taxonomy" id="144034"/>
    <lineage>
        <taxon>Eukaryota</taxon>
        <taxon>Metazoa</taxon>
        <taxon>Ecdysozoa</taxon>
        <taxon>Arthropoda</taxon>
        <taxon>Hexapoda</taxon>
        <taxon>Insecta</taxon>
        <taxon>Pterygota</taxon>
        <taxon>Neoptera</taxon>
        <taxon>Endopterygota</taxon>
        <taxon>Hymenoptera</taxon>
        <taxon>Apocrita</taxon>
        <taxon>Aculeata</taxon>
        <taxon>Formicoidea</taxon>
        <taxon>Formicidae</taxon>
        <taxon>Myrmicinae</taxon>
        <taxon>Pogonomyrmex</taxon>
    </lineage>
</organism>
<feature type="coiled-coil region" evidence="1">
    <location>
        <begin position="12"/>
        <end position="39"/>
    </location>
</feature>
<evidence type="ECO:0000313" key="3">
    <source>
        <dbReference type="RefSeq" id="XP_011636773.1"/>
    </source>
</evidence>
<protein>
    <submittedName>
        <fullName evidence="3">Uncharacterized protein LOC105426993</fullName>
    </submittedName>
</protein>
<proteinExistence type="predicted"/>
<dbReference type="GeneID" id="105426993"/>
<evidence type="ECO:0000256" key="1">
    <source>
        <dbReference type="SAM" id="Coils"/>
    </source>
</evidence>
<keyword evidence="1" id="KW-0175">Coiled coil</keyword>